<accession>A0A4C1Z0P4</accession>
<name>A0A4C1Z0P4_EUMVA</name>
<feature type="non-terminal residue" evidence="1">
    <location>
        <position position="1"/>
    </location>
</feature>
<dbReference type="Proteomes" id="UP000299102">
    <property type="component" value="Unassembled WGS sequence"/>
</dbReference>
<dbReference type="AlphaFoldDB" id="A0A4C1Z0P4"/>
<evidence type="ECO:0000313" key="2">
    <source>
        <dbReference type="Proteomes" id="UP000299102"/>
    </source>
</evidence>
<reference evidence="1 2" key="1">
    <citation type="journal article" date="2019" name="Commun. Biol.">
        <title>The bagworm genome reveals a unique fibroin gene that provides high tensile strength.</title>
        <authorList>
            <person name="Kono N."/>
            <person name="Nakamura H."/>
            <person name="Ohtoshi R."/>
            <person name="Tomita M."/>
            <person name="Numata K."/>
            <person name="Arakawa K."/>
        </authorList>
    </citation>
    <scope>NUCLEOTIDE SEQUENCE [LARGE SCALE GENOMIC DNA]</scope>
</reference>
<organism evidence="1 2">
    <name type="scientific">Eumeta variegata</name>
    <name type="common">Bagworm moth</name>
    <name type="synonym">Eumeta japonica</name>
    <dbReference type="NCBI Taxonomy" id="151549"/>
    <lineage>
        <taxon>Eukaryota</taxon>
        <taxon>Metazoa</taxon>
        <taxon>Ecdysozoa</taxon>
        <taxon>Arthropoda</taxon>
        <taxon>Hexapoda</taxon>
        <taxon>Insecta</taxon>
        <taxon>Pterygota</taxon>
        <taxon>Neoptera</taxon>
        <taxon>Endopterygota</taxon>
        <taxon>Lepidoptera</taxon>
        <taxon>Glossata</taxon>
        <taxon>Ditrysia</taxon>
        <taxon>Tineoidea</taxon>
        <taxon>Psychidae</taxon>
        <taxon>Oiketicinae</taxon>
        <taxon>Eumeta</taxon>
    </lineage>
</organism>
<sequence>EPFFHHTQKLKARKSNSRLLAPLSSSTSRRFCRAVVLHADVHLLCTAGRTIQSV</sequence>
<keyword evidence="2" id="KW-1185">Reference proteome</keyword>
<proteinExistence type="predicted"/>
<protein>
    <submittedName>
        <fullName evidence="1">Uncharacterized protein</fullName>
    </submittedName>
</protein>
<evidence type="ECO:0000313" key="1">
    <source>
        <dbReference type="EMBL" id="GBP82301.1"/>
    </source>
</evidence>
<comment type="caution">
    <text evidence="1">The sequence shown here is derived from an EMBL/GenBank/DDBJ whole genome shotgun (WGS) entry which is preliminary data.</text>
</comment>
<dbReference type="EMBL" id="BGZK01001558">
    <property type="protein sequence ID" value="GBP82301.1"/>
    <property type="molecule type" value="Genomic_DNA"/>
</dbReference>
<gene>
    <name evidence="1" type="ORF">EVAR_53759_1</name>
</gene>